<dbReference type="SUPFAM" id="SSF53474">
    <property type="entry name" value="alpha/beta-Hydrolases"/>
    <property type="match status" value="1"/>
</dbReference>
<evidence type="ECO:0000313" key="3">
    <source>
        <dbReference type="Proteomes" id="UP000297891"/>
    </source>
</evidence>
<dbReference type="Pfam" id="PF07819">
    <property type="entry name" value="PGAP1"/>
    <property type="match status" value="1"/>
</dbReference>
<feature type="domain" description="GPI inositol-deacylase PGAP1-like alpha/beta" evidence="1">
    <location>
        <begin position="163"/>
        <end position="214"/>
    </location>
</feature>
<dbReference type="InterPro" id="IPR012908">
    <property type="entry name" value="PGAP1-ab_dom-like"/>
</dbReference>
<accession>A0A2M9Y0Z6</accession>
<dbReference type="AlphaFoldDB" id="A0A2M9Y0Z6"/>
<protein>
    <recommendedName>
        <fullName evidence="1">GPI inositol-deacylase PGAP1-like alpha/beta domain-containing protein</fullName>
    </recommendedName>
</protein>
<dbReference type="OrthoDB" id="556502at2"/>
<dbReference type="InterPro" id="IPR029058">
    <property type="entry name" value="AB_hydrolase_fold"/>
</dbReference>
<organism evidence="2 3">
    <name type="scientific">Leptospira brenneri</name>
    <dbReference type="NCBI Taxonomy" id="2023182"/>
    <lineage>
        <taxon>Bacteria</taxon>
        <taxon>Pseudomonadati</taxon>
        <taxon>Spirochaetota</taxon>
        <taxon>Spirochaetia</taxon>
        <taxon>Leptospirales</taxon>
        <taxon>Leptospiraceae</taxon>
        <taxon>Leptospira</taxon>
    </lineage>
</organism>
<dbReference type="GO" id="GO:0016788">
    <property type="term" value="F:hydrolase activity, acting on ester bonds"/>
    <property type="evidence" value="ECO:0007669"/>
    <property type="project" value="InterPro"/>
</dbReference>
<evidence type="ECO:0000259" key="1">
    <source>
        <dbReference type="Pfam" id="PF07819"/>
    </source>
</evidence>
<gene>
    <name evidence="2" type="ORF">EHQ30_16120</name>
</gene>
<dbReference type="EMBL" id="RQFP01000014">
    <property type="protein sequence ID" value="TGK91720.1"/>
    <property type="molecule type" value="Genomic_DNA"/>
</dbReference>
<dbReference type="PROSITE" id="PS51257">
    <property type="entry name" value="PROKAR_LIPOPROTEIN"/>
    <property type="match status" value="1"/>
</dbReference>
<dbReference type="Proteomes" id="UP000297891">
    <property type="component" value="Unassembled WGS sequence"/>
</dbReference>
<dbReference type="RefSeq" id="WP_100790568.1">
    <property type="nucleotide sequence ID" value="NZ_NPDQ01000004.1"/>
</dbReference>
<keyword evidence="3" id="KW-1185">Reference proteome</keyword>
<evidence type="ECO:0000313" key="2">
    <source>
        <dbReference type="EMBL" id="TGK91720.1"/>
    </source>
</evidence>
<proteinExistence type="predicted"/>
<dbReference type="Gene3D" id="3.40.50.1820">
    <property type="entry name" value="alpha/beta hydrolase"/>
    <property type="match status" value="1"/>
</dbReference>
<sequence>MYPVRRSALSSFLFLLIGIVVFQSCIYDFYRKEFVSEDKKNNEALLLALLGLLPNPNQKLYGFIPGFSRNLTDSQFLSADFFPKSAKKKIILIHGWNPAERDSDPITNDEKKIQNIKNTFSNGLIHFQEGRDSASSEFDFYLYTYRTSNSILVNGRQFHSTLRASFTDTDQVYIVAHSMGGLVTRVALSKDIGYLPFVRLVVTLASPQFGSPFATPSFLGSNPFLNDLGGYLVGTQGGSELGHTNQGTGQTTISGAENLVLDVLNQSYLDANLNGRFVSFAGVMAVSCNSGETFYYNTGCTILNNAGFTQSDGIVPRNSARLGNLTYKQIDIADCDHSMMAFQTVNIDDTKSRNLFTQVITEIRNSPY</sequence>
<name>A0A2M9Y0Z6_9LEPT</name>
<comment type="caution">
    <text evidence="2">The sequence shown here is derived from an EMBL/GenBank/DDBJ whole genome shotgun (WGS) entry which is preliminary data.</text>
</comment>
<reference evidence="2" key="1">
    <citation type="journal article" date="2019" name="PLoS Negl. Trop. Dis.">
        <title>Revisiting the worldwide diversity of Leptospira species in the environment.</title>
        <authorList>
            <person name="Vincent A.T."/>
            <person name="Schiettekatte O."/>
            <person name="Bourhy P."/>
            <person name="Veyrier F.J."/>
            <person name="Picardeau M."/>
        </authorList>
    </citation>
    <scope>NUCLEOTIDE SEQUENCE [LARGE SCALE GENOMIC DNA]</scope>
    <source>
        <strain evidence="2">201800277</strain>
    </source>
</reference>